<evidence type="ECO:0000313" key="4">
    <source>
        <dbReference type="EMBL" id="RDL43267.1"/>
    </source>
</evidence>
<proteinExistence type="predicted"/>
<dbReference type="PROSITE" id="PS50894">
    <property type="entry name" value="HPT"/>
    <property type="match status" value="1"/>
</dbReference>
<dbReference type="SUPFAM" id="SSF47226">
    <property type="entry name" value="Histidine-containing phosphotransfer domain, HPT domain"/>
    <property type="match status" value="1"/>
</dbReference>
<dbReference type="InterPro" id="IPR008207">
    <property type="entry name" value="Sig_transdc_His_kin_Hpt_dom"/>
</dbReference>
<feature type="domain" description="HPt" evidence="3">
    <location>
        <begin position="19"/>
        <end position="112"/>
    </location>
</feature>
<dbReference type="RefSeq" id="WP_115468949.1">
    <property type="nucleotide sequence ID" value="NZ_QKRA01000008.1"/>
</dbReference>
<dbReference type="GO" id="GO:0000160">
    <property type="term" value="P:phosphorelay signal transduction system"/>
    <property type="evidence" value="ECO:0007669"/>
    <property type="project" value="UniProtKB-KW"/>
</dbReference>
<name>A0A370U666_9GAMM</name>
<evidence type="ECO:0000313" key="5">
    <source>
        <dbReference type="Proteomes" id="UP000254326"/>
    </source>
</evidence>
<sequence length="115" mass="12429">MSSTPQFDYDDFCSRMGGNQALMGVVAKEFIRESAEIIALLDIAVEQLDYAEIKRLAHRLKGASAEVSATTLHQASQMLGSAAEAKDNQEIKARLGVILASHNVVGKDIKQVLAL</sequence>
<comment type="caution">
    <text evidence="4">The sequence shown here is derived from an EMBL/GenBank/DDBJ whole genome shotgun (WGS) entry which is preliminary data.</text>
</comment>
<dbReference type="Proteomes" id="UP000254326">
    <property type="component" value="Unassembled WGS sequence"/>
</dbReference>
<keyword evidence="5" id="KW-1185">Reference proteome</keyword>
<evidence type="ECO:0000259" key="3">
    <source>
        <dbReference type="PROSITE" id="PS50894"/>
    </source>
</evidence>
<protein>
    <recommendedName>
        <fullName evidence="3">HPt domain-containing protein</fullName>
    </recommendedName>
</protein>
<dbReference type="AlphaFoldDB" id="A0A370U666"/>
<dbReference type="EMBL" id="QKRA01000008">
    <property type="protein sequence ID" value="RDL43267.1"/>
    <property type="molecule type" value="Genomic_DNA"/>
</dbReference>
<dbReference type="InterPro" id="IPR036641">
    <property type="entry name" value="HPT_dom_sf"/>
</dbReference>
<evidence type="ECO:0000256" key="2">
    <source>
        <dbReference type="PROSITE-ProRule" id="PRU00110"/>
    </source>
</evidence>
<reference evidence="4 5" key="1">
    <citation type="submission" date="2018-06" db="EMBL/GenBank/DDBJ databases">
        <title>Marinomonas sp. YLB-05 draft genome sequence.</title>
        <authorList>
            <person name="Yu L."/>
            <person name="Tang X."/>
        </authorList>
    </citation>
    <scope>NUCLEOTIDE SEQUENCE [LARGE SCALE GENOMIC DNA]</scope>
    <source>
        <strain evidence="4 5">YLB-05</strain>
    </source>
</reference>
<keyword evidence="2" id="KW-0597">Phosphoprotein</keyword>
<organism evidence="4 5">
    <name type="scientific">Marinomonas piezotolerans</name>
    <dbReference type="NCBI Taxonomy" id="2213058"/>
    <lineage>
        <taxon>Bacteria</taxon>
        <taxon>Pseudomonadati</taxon>
        <taxon>Pseudomonadota</taxon>
        <taxon>Gammaproteobacteria</taxon>
        <taxon>Oceanospirillales</taxon>
        <taxon>Oceanospirillaceae</taxon>
        <taxon>Marinomonas</taxon>
    </lineage>
</organism>
<dbReference type="Pfam" id="PF01627">
    <property type="entry name" value="Hpt"/>
    <property type="match status" value="1"/>
</dbReference>
<evidence type="ECO:0000256" key="1">
    <source>
        <dbReference type="ARBA" id="ARBA00023012"/>
    </source>
</evidence>
<keyword evidence="1" id="KW-0902">Two-component regulatory system</keyword>
<gene>
    <name evidence="4" type="ORF">DN730_14920</name>
</gene>
<dbReference type="GO" id="GO:0004672">
    <property type="term" value="F:protein kinase activity"/>
    <property type="evidence" value="ECO:0007669"/>
    <property type="project" value="UniProtKB-ARBA"/>
</dbReference>
<feature type="modified residue" description="Phosphohistidine" evidence="2">
    <location>
        <position position="58"/>
    </location>
</feature>
<dbReference type="Gene3D" id="1.20.120.160">
    <property type="entry name" value="HPT domain"/>
    <property type="match status" value="1"/>
</dbReference>
<dbReference type="OrthoDB" id="6106485at2"/>
<accession>A0A370U666</accession>